<comment type="subcellular location">
    <subcellularLocation>
        <location evidence="2 10">Membrane</location>
        <topology evidence="2 10">Multi-pass membrane protein</topology>
    </subcellularLocation>
</comment>
<dbReference type="EC" id="3.4.21.105" evidence="10"/>
<comment type="function">
    <text evidence="10">Serine protease involved in intramembrane proteolysis.</text>
</comment>
<comment type="catalytic activity">
    <reaction evidence="1 10">
        <text>Cleaves type-1 transmembrane domains using a catalytic dyad composed of serine and histidine that are contributed by different transmembrane domains.</text>
        <dbReference type="EC" id="3.4.21.105"/>
    </reaction>
</comment>
<feature type="transmembrane region" description="Helical" evidence="10">
    <location>
        <begin position="586"/>
        <end position="604"/>
    </location>
</feature>
<dbReference type="Proteomes" id="UP000000599">
    <property type="component" value="Chromosome G"/>
</dbReference>
<dbReference type="OMA" id="VATNIIM"/>
<dbReference type="STRING" id="284592.Q6BIK2"/>
<organism evidence="13 14">
    <name type="scientific">Debaryomyces hansenii (strain ATCC 36239 / CBS 767 / BCRC 21394 / JCM 1990 / NBRC 0083 / IGC 2968)</name>
    <name type="common">Yeast</name>
    <name type="synonym">Torulaspora hansenii</name>
    <dbReference type="NCBI Taxonomy" id="284592"/>
    <lineage>
        <taxon>Eukaryota</taxon>
        <taxon>Fungi</taxon>
        <taxon>Dikarya</taxon>
        <taxon>Ascomycota</taxon>
        <taxon>Saccharomycotina</taxon>
        <taxon>Pichiomycetes</taxon>
        <taxon>Debaryomycetaceae</taxon>
        <taxon>Debaryomyces</taxon>
    </lineage>
</organism>
<gene>
    <name evidence="13" type="ordered locus">DEHA2G09724g</name>
</gene>
<keyword evidence="7 10" id="KW-0720">Serine protease</keyword>
<feature type="compositionally biased region" description="Polar residues" evidence="11">
    <location>
        <begin position="95"/>
        <end position="122"/>
    </location>
</feature>
<dbReference type="HOGENOM" id="CLU_022618_0_0_1"/>
<evidence type="ECO:0000256" key="8">
    <source>
        <dbReference type="ARBA" id="ARBA00022989"/>
    </source>
</evidence>
<protein>
    <recommendedName>
        <fullName evidence="10">Rhomboid-type serine protease</fullName>
        <ecNumber evidence="10">3.4.21.105</ecNumber>
    </recommendedName>
</protein>
<dbReference type="PANTHER" id="PTHR22936:SF69">
    <property type="entry name" value="RHOMBOID-LIKE PROTEIN"/>
    <property type="match status" value="1"/>
</dbReference>
<comment type="similarity">
    <text evidence="3 10">Belongs to the peptidase S54 family.</text>
</comment>
<feature type="transmembrane region" description="Helical" evidence="10">
    <location>
        <begin position="472"/>
        <end position="494"/>
    </location>
</feature>
<comment type="caution">
    <text evidence="10">Lacks conserved residue(s) required for the propagation of feature annotation.</text>
</comment>
<feature type="domain" description="Peptidase S54 rhomboid" evidence="12">
    <location>
        <begin position="287"/>
        <end position="430"/>
    </location>
</feature>
<accession>Q6BIK2</accession>
<dbReference type="GO" id="GO:0016020">
    <property type="term" value="C:membrane"/>
    <property type="evidence" value="ECO:0007669"/>
    <property type="project" value="UniProtKB-SubCell"/>
</dbReference>
<evidence type="ECO:0000256" key="3">
    <source>
        <dbReference type="ARBA" id="ARBA00009045"/>
    </source>
</evidence>
<dbReference type="EMBL" id="CR382139">
    <property type="protein sequence ID" value="CAG90439.1"/>
    <property type="molecule type" value="Genomic_DNA"/>
</dbReference>
<evidence type="ECO:0000256" key="10">
    <source>
        <dbReference type="RuleBase" id="RU362115"/>
    </source>
</evidence>
<sequence length="610" mass="68747">MFSNTNHFHDRVGSEELRNQFVSNANPHHAKDNLRGNSSYVTDEDESSFVFGNDTTNLAPYPPSKGYSGISKNIETSNANTHEYELDRLQSSYSINNNSAENPFDSSQASYPYNSYGQSSKENPFRDQSVPEFPQQEYNPFEPHREQPPIPVDDEYEKMRKNEKARLRQLRRKPRFHYTKLPYFTILVTLIQVSVFIAELAKMSSLTGSAFQTKPYFNPMLGPSTYLMINMGARYAPCMQSIKGITNDTTINFPCPNSTTTDTNVCSLNELCGLSGVPIKDDVYKPHQWYRVITPMFLHAGFLHILFNLLLQVTMGASIERSIGFIKYAIIYLMCGISGFLLGANFSPNGIASTGASGALFGVVATNIIMFVYCGKKNTNIYGTKKYGLFIFIMIMEIVISLVLGLLPGMDNFSHIGGFAMGILMAILLLPDPFLVYVDGIITYHARDDTMQQFRNNWNPIYNWEDKIPSRFYIWCGIRVVSLVLAIVYIALLVKNFFNGGENPIDNNCSWCKYINCLPVNGWCDIGEVTVETEDSSNSKRTINPEMLFSETKMKNLEVLGTSQNLIQGKNSQISAGGSFFEYQNSSTGVLFCCLLGLMTLKFYKSKKRI</sequence>
<keyword evidence="14" id="KW-1185">Reference proteome</keyword>
<dbReference type="OrthoDB" id="2146116at2759"/>
<name>Q6BIK2_DEBHA</name>
<dbReference type="KEGG" id="dha:DEHA2G09724g"/>
<dbReference type="InterPro" id="IPR035952">
    <property type="entry name" value="Rhomboid-like_sf"/>
</dbReference>
<dbReference type="VEuPathDB" id="FungiDB:DEHA2G09724g"/>
<dbReference type="InterPro" id="IPR002610">
    <property type="entry name" value="Peptidase_S54_rhomboid-like"/>
</dbReference>
<dbReference type="RefSeq" id="XP_461969.1">
    <property type="nucleotide sequence ID" value="XM_461969.1"/>
</dbReference>
<feature type="transmembrane region" description="Helical" evidence="10">
    <location>
        <begin position="181"/>
        <end position="201"/>
    </location>
</feature>
<evidence type="ECO:0000256" key="4">
    <source>
        <dbReference type="ARBA" id="ARBA00022670"/>
    </source>
</evidence>
<dbReference type="PANTHER" id="PTHR22936">
    <property type="entry name" value="RHOMBOID-RELATED"/>
    <property type="match status" value="1"/>
</dbReference>
<evidence type="ECO:0000313" key="13">
    <source>
        <dbReference type="EMBL" id="CAG90439.1"/>
    </source>
</evidence>
<feature type="transmembrane region" description="Helical" evidence="10">
    <location>
        <begin position="325"/>
        <end position="344"/>
    </location>
</feature>
<evidence type="ECO:0000256" key="11">
    <source>
        <dbReference type="SAM" id="MobiDB-lite"/>
    </source>
</evidence>
<evidence type="ECO:0000256" key="1">
    <source>
        <dbReference type="ARBA" id="ARBA00000156"/>
    </source>
</evidence>
<feature type="region of interest" description="Disordered" evidence="11">
    <location>
        <begin position="95"/>
        <end position="128"/>
    </location>
</feature>
<evidence type="ECO:0000259" key="12">
    <source>
        <dbReference type="Pfam" id="PF01694"/>
    </source>
</evidence>
<keyword evidence="8 10" id="KW-1133">Transmembrane helix</keyword>
<dbReference type="GO" id="GO:0006508">
    <property type="term" value="P:proteolysis"/>
    <property type="evidence" value="ECO:0007669"/>
    <property type="project" value="UniProtKB-KW"/>
</dbReference>
<evidence type="ECO:0000256" key="5">
    <source>
        <dbReference type="ARBA" id="ARBA00022692"/>
    </source>
</evidence>
<feature type="transmembrane region" description="Helical" evidence="10">
    <location>
        <begin position="356"/>
        <end position="375"/>
    </location>
</feature>
<evidence type="ECO:0000256" key="2">
    <source>
        <dbReference type="ARBA" id="ARBA00004141"/>
    </source>
</evidence>
<proteinExistence type="inferred from homology"/>
<dbReference type="GO" id="GO:0004252">
    <property type="term" value="F:serine-type endopeptidase activity"/>
    <property type="evidence" value="ECO:0007669"/>
    <property type="project" value="InterPro"/>
</dbReference>
<keyword evidence="5 10" id="KW-0812">Transmembrane</keyword>
<evidence type="ECO:0000256" key="9">
    <source>
        <dbReference type="ARBA" id="ARBA00023136"/>
    </source>
</evidence>
<feature type="transmembrane region" description="Helical" evidence="10">
    <location>
        <begin position="413"/>
        <end position="438"/>
    </location>
</feature>
<feature type="transmembrane region" description="Helical" evidence="10">
    <location>
        <begin position="292"/>
        <end position="313"/>
    </location>
</feature>
<dbReference type="Gene3D" id="1.20.1540.10">
    <property type="entry name" value="Rhomboid-like"/>
    <property type="match status" value="1"/>
</dbReference>
<reference evidence="13 14" key="1">
    <citation type="journal article" date="2004" name="Nature">
        <title>Genome evolution in yeasts.</title>
        <authorList>
            <consortium name="Genolevures"/>
            <person name="Dujon B."/>
            <person name="Sherman D."/>
            <person name="Fischer G."/>
            <person name="Durrens P."/>
            <person name="Casaregola S."/>
            <person name="Lafontaine I."/>
            <person name="de Montigny J."/>
            <person name="Marck C."/>
            <person name="Neuveglise C."/>
            <person name="Talla E."/>
            <person name="Goffard N."/>
            <person name="Frangeul L."/>
            <person name="Aigle M."/>
            <person name="Anthouard V."/>
            <person name="Babour A."/>
            <person name="Barbe V."/>
            <person name="Barnay S."/>
            <person name="Blanchin S."/>
            <person name="Beckerich J.M."/>
            <person name="Beyne E."/>
            <person name="Bleykasten C."/>
            <person name="Boisrame A."/>
            <person name="Boyer J."/>
            <person name="Cattolico L."/>
            <person name="Confanioleri F."/>
            <person name="de Daruvar A."/>
            <person name="Despons L."/>
            <person name="Fabre E."/>
            <person name="Fairhead C."/>
            <person name="Ferry-Dumazet H."/>
            <person name="Groppi A."/>
            <person name="Hantraye F."/>
            <person name="Hennequin C."/>
            <person name="Jauniaux N."/>
            <person name="Joyet P."/>
            <person name="Kachouri R."/>
            <person name="Kerrest A."/>
            <person name="Koszul R."/>
            <person name="Lemaire M."/>
            <person name="Lesur I."/>
            <person name="Ma L."/>
            <person name="Muller H."/>
            <person name="Nicaud J.M."/>
            <person name="Nikolski M."/>
            <person name="Oztas S."/>
            <person name="Ozier-Kalogeropoulos O."/>
            <person name="Pellenz S."/>
            <person name="Potier S."/>
            <person name="Richard G.F."/>
            <person name="Straub M.L."/>
            <person name="Suleau A."/>
            <person name="Swennene D."/>
            <person name="Tekaia F."/>
            <person name="Wesolowski-Louvel M."/>
            <person name="Westhof E."/>
            <person name="Wirth B."/>
            <person name="Zeniou-Meyer M."/>
            <person name="Zivanovic I."/>
            <person name="Bolotin-Fukuhara M."/>
            <person name="Thierry A."/>
            <person name="Bouchier C."/>
            <person name="Caudron B."/>
            <person name="Scarpelli C."/>
            <person name="Gaillardin C."/>
            <person name="Weissenbach J."/>
            <person name="Wincker P."/>
            <person name="Souciet J.L."/>
        </authorList>
    </citation>
    <scope>NUCLEOTIDE SEQUENCE [LARGE SCALE GENOMIC DNA]</scope>
    <source>
        <strain evidence="14">ATCC 36239 / CBS 767 / BCRC 21394 / JCM 1990 / NBRC 0083 / IGC 2968</strain>
    </source>
</reference>
<dbReference type="InParanoid" id="Q6BIK2"/>
<dbReference type="Pfam" id="PF01694">
    <property type="entry name" value="Rhomboid"/>
    <property type="match status" value="1"/>
</dbReference>
<keyword evidence="4 10" id="KW-0645">Protease</keyword>
<feature type="transmembrane region" description="Helical" evidence="10">
    <location>
        <begin position="387"/>
        <end position="407"/>
    </location>
</feature>
<dbReference type="AlphaFoldDB" id="Q6BIK2"/>
<evidence type="ECO:0000256" key="6">
    <source>
        <dbReference type="ARBA" id="ARBA00022801"/>
    </source>
</evidence>
<dbReference type="GeneID" id="2904861"/>
<keyword evidence="6 10" id="KW-0378">Hydrolase</keyword>
<dbReference type="SUPFAM" id="SSF144091">
    <property type="entry name" value="Rhomboid-like"/>
    <property type="match status" value="1"/>
</dbReference>
<evidence type="ECO:0000256" key="7">
    <source>
        <dbReference type="ARBA" id="ARBA00022825"/>
    </source>
</evidence>
<evidence type="ECO:0000313" key="14">
    <source>
        <dbReference type="Proteomes" id="UP000000599"/>
    </source>
</evidence>
<dbReference type="eggNOG" id="KOG2289">
    <property type="taxonomic scope" value="Eukaryota"/>
</dbReference>
<dbReference type="InterPro" id="IPR022764">
    <property type="entry name" value="Peptidase_S54_rhomboid_dom"/>
</dbReference>
<keyword evidence="9 10" id="KW-0472">Membrane</keyword>